<comment type="subcellular location">
    <subcellularLocation>
        <location evidence="1 10">Cell outer membrane</location>
        <topology evidence="1 10">Multi-pass membrane protein</topology>
    </subcellularLocation>
</comment>
<evidence type="ECO:0000256" key="4">
    <source>
        <dbReference type="ARBA" id="ARBA00022452"/>
    </source>
</evidence>
<evidence type="ECO:0000313" key="16">
    <source>
        <dbReference type="Proteomes" id="UP000027604"/>
    </source>
</evidence>
<dbReference type="Pfam" id="PF00593">
    <property type="entry name" value="TonB_dep_Rec_b-barrel"/>
    <property type="match status" value="1"/>
</dbReference>
<name>W0V722_9BURK</name>
<evidence type="ECO:0000256" key="6">
    <source>
        <dbReference type="ARBA" id="ARBA00023077"/>
    </source>
</evidence>
<dbReference type="InterPro" id="IPR012910">
    <property type="entry name" value="Plug_dom"/>
</dbReference>
<dbReference type="InterPro" id="IPR000531">
    <property type="entry name" value="Beta-barrel_TonB"/>
</dbReference>
<dbReference type="CDD" id="cd01347">
    <property type="entry name" value="ligand_gated_channel"/>
    <property type="match status" value="1"/>
</dbReference>
<evidence type="ECO:0000256" key="10">
    <source>
        <dbReference type="PROSITE-ProRule" id="PRU01360"/>
    </source>
</evidence>
<protein>
    <submittedName>
        <fullName evidence="15">TonB-dependent siderophore receptor family protein</fullName>
    </submittedName>
</protein>
<proteinExistence type="inferred from homology"/>
<evidence type="ECO:0000256" key="1">
    <source>
        <dbReference type="ARBA" id="ARBA00004571"/>
    </source>
</evidence>
<dbReference type="KEGG" id="jag:GJA_2517"/>
<dbReference type="STRING" id="1349767.GJA_2517"/>
<keyword evidence="12" id="KW-0732">Signal</keyword>
<evidence type="ECO:0000256" key="12">
    <source>
        <dbReference type="SAM" id="SignalP"/>
    </source>
</evidence>
<keyword evidence="16" id="KW-1185">Reference proteome</keyword>
<gene>
    <name evidence="15" type="ORF">GJA_2517</name>
</gene>
<dbReference type="PATRIC" id="fig|1349767.4.peg.4255"/>
<evidence type="ECO:0000256" key="8">
    <source>
        <dbReference type="ARBA" id="ARBA00023170"/>
    </source>
</evidence>
<evidence type="ECO:0000256" key="9">
    <source>
        <dbReference type="ARBA" id="ARBA00023237"/>
    </source>
</evidence>
<keyword evidence="4 10" id="KW-1134">Transmembrane beta strand</keyword>
<dbReference type="GO" id="GO:0038023">
    <property type="term" value="F:signaling receptor activity"/>
    <property type="evidence" value="ECO:0007669"/>
    <property type="project" value="InterPro"/>
</dbReference>
<feature type="signal peptide" evidence="12">
    <location>
        <begin position="1"/>
        <end position="39"/>
    </location>
</feature>
<dbReference type="PANTHER" id="PTHR32552:SF84">
    <property type="entry name" value="TONB-DEPENDENT RECEPTOR-RELATED"/>
    <property type="match status" value="1"/>
</dbReference>
<evidence type="ECO:0000313" key="15">
    <source>
        <dbReference type="EMBL" id="CDG83148.1"/>
    </source>
</evidence>
<dbReference type="RefSeq" id="WP_081905365.1">
    <property type="nucleotide sequence ID" value="NZ_BCTH01000083.1"/>
</dbReference>
<accession>W0V722</accession>
<evidence type="ECO:0000259" key="14">
    <source>
        <dbReference type="Pfam" id="PF07715"/>
    </source>
</evidence>
<comment type="similarity">
    <text evidence="2 10 11">Belongs to the TonB-dependent receptor family.</text>
</comment>
<keyword evidence="3 10" id="KW-0813">Transport</keyword>
<keyword evidence="8 15" id="KW-0675">Receptor</keyword>
<dbReference type="Proteomes" id="UP000027604">
    <property type="component" value="Chromosome I"/>
</dbReference>
<feature type="domain" description="TonB-dependent receptor-like beta-barrel" evidence="13">
    <location>
        <begin position="305"/>
        <end position="692"/>
    </location>
</feature>
<dbReference type="Gene3D" id="2.170.130.10">
    <property type="entry name" value="TonB-dependent receptor, plug domain"/>
    <property type="match status" value="1"/>
</dbReference>
<dbReference type="eggNOG" id="COG4773">
    <property type="taxonomic scope" value="Bacteria"/>
</dbReference>
<dbReference type="GO" id="GO:0009279">
    <property type="term" value="C:cell outer membrane"/>
    <property type="evidence" value="ECO:0007669"/>
    <property type="project" value="UniProtKB-SubCell"/>
</dbReference>
<evidence type="ECO:0000256" key="2">
    <source>
        <dbReference type="ARBA" id="ARBA00009810"/>
    </source>
</evidence>
<keyword evidence="7 10" id="KW-0472">Membrane</keyword>
<dbReference type="HOGENOM" id="CLU_008287_9_2_4"/>
<evidence type="ECO:0000256" key="7">
    <source>
        <dbReference type="ARBA" id="ARBA00023136"/>
    </source>
</evidence>
<keyword evidence="9 10" id="KW-0998">Cell outer membrane</keyword>
<dbReference type="EMBL" id="HG322949">
    <property type="protein sequence ID" value="CDG83148.1"/>
    <property type="molecule type" value="Genomic_DNA"/>
</dbReference>
<evidence type="ECO:0000256" key="5">
    <source>
        <dbReference type="ARBA" id="ARBA00022692"/>
    </source>
</evidence>
<dbReference type="NCBIfam" id="TIGR01783">
    <property type="entry name" value="TonB-siderophor"/>
    <property type="match status" value="1"/>
</dbReference>
<dbReference type="InterPro" id="IPR037066">
    <property type="entry name" value="Plug_dom_sf"/>
</dbReference>
<dbReference type="InterPro" id="IPR036942">
    <property type="entry name" value="Beta-barrel_TonB_sf"/>
</dbReference>
<dbReference type="InterPro" id="IPR010105">
    <property type="entry name" value="TonB_sidphr_rcpt"/>
</dbReference>
<dbReference type="SUPFAM" id="SSF56935">
    <property type="entry name" value="Porins"/>
    <property type="match status" value="1"/>
</dbReference>
<dbReference type="InterPro" id="IPR039426">
    <property type="entry name" value="TonB-dep_rcpt-like"/>
</dbReference>
<dbReference type="AlphaFoldDB" id="W0V722"/>
<sequence>MKSNYSESKTLAPMRRGATARIGLLLASSIALPLQQAWAASPAVTDSDDHGPVVEVKAALPGALQRGLATGSRLGLSAMETPASVESISRTQLVDRGDTRVIDAISKAAGLNVFPHPGNGGAAVAARGFTDLASVTQLYDGVKPYGAGALTFPFDTWSVDSIEVLRGPASVIYGEGAIGGVINVIPKKPGQTPVRNEIQLGLGSENTRRFAFGSGGAVAPHWSYRLDASANRSDNWVDRGQSSDTTVSGALRYDVSPALHVTLSHAQGNQRPMRYFGVPLINGQFSPATFNKNYNVADSLIQYRDSLTSLAMEWQAAPGLEVSSSIYRIKSRRHWRDAETYQWQAASGLVGRSGYTEILHGLEQVGSTTSFKRDSQLFGLANTFSGGVEVNRTTFQHTNNAPYSGSSTVDLDNSQPGLFLTADATLPKYRVNAHQYALFIEDHVKLNGQWSLIGGLRYDHDDVSRRDVIHPAASFDKTFSNLGYRLGTVFDISAHSALYGQYSVASDPLGPLLFTNASRAAFDLARGKQIEVGFKQAFWDKQGDWTVSAYRIVKNHLLTRDPGNINQSIQVGQQSSRGLEATFSVAPNADWKLEGNAALVRARYDDFAEASAGQLLSRDGNTPTDVPKRTANLFAHYRLASNWTAIASLHHVGQRNADIANTLKMPSYSTTDLALRWQLAAATSLTLRGYNVFNQRYAETAYYNQTQWLLGADRRAELQLNHRF</sequence>
<dbReference type="Gene3D" id="2.40.170.20">
    <property type="entry name" value="TonB-dependent receptor, beta-barrel domain"/>
    <property type="match status" value="1"/>
</dbReference>
<dbReference type="PANTHER" id="PTHR32552">
    <property type="entry name" value="FERRICHROME IRON RECEPTOR-RELATED"/>
    <property type="match status" value="1"/>
</dbReference>
<feature type="domain" description="TonB-dependent receptor plug" evidence="14">
    <location>
        <begin position="78"/>
        <end position="181"/>
    </location>
</feature>
<feature type="chain" id="PRO_5004797424" evidence="12">
    <location>
        <begin position="40"/>
        <end position="724"/>
    </location>
</feature>
<reference evidence="15 16" key="1">
    <citation type="journal article" date="2015" name="Genome Announc.">
        <title>Genome Sequence of Mushroom Soft-Rot Pathogen Janthinobacterium agaricidamnosum.</title>
        <authorList>
            <person name="Graupner K."/>
            <person name="Lackner G."/>
            <person name="Hertweck C."/>
        </authorList>
    </citation>
    <scope>NUCLEOTIDE SEQUENCE [LARGE SCALE GENOMIC DNA]</scope>
    <source>
        <strain evidence="16">NBRC 102515 / DSM 9628</strain>
    </source>
</reference>
<evidence type="ECO:0000256" key="3">
    <source>
        <dbReference type="ARBA" id="ARBA00022448"/>
    </source>
</evidence>
<dbReference type="Pfam" id="PF07715">
    <property type="entry name" value="Plug"/>
    <property type="match status" value="1"/>
</dbReference>
<evidence type="ECO:0000259" key="13">
    <source>
        <dbReference type="Pfam" id="PF00593"/>
    </source>
</evidence>
<organism evidence="15 16">
    <name type="scientific">Janthinobacterium agaricidamnosum NBRC 102515 = DSM 9628</name>
    <dbReference type="NCBI Taxonomy" id="1349767"/>
    <lineage>
        <taxon>Bacteria</taxon>
        <taxon>Pseudomonadati</taxon>
        <taxon>Pseudomonadota</taxon>
        <taxon>Betaproteobacteria</taxon>
        <taxon>Burkholderiales</taxon>
        <taxon>Oxalobacteraceae</taxon>
        <taxon>Janthinobacterium</taxon>
    </lineage>
</organism>
<evidence type="ECO:0000256" key="11">
    <source>
        <dbReference type="RuleBase" id="RU003357"/>
    </source>
</evidence>
<keyword evidence="6 11" id="KW-0798">TonB box</keyword>
<dbReference type="PROSITE" id="PS52016">
    <property type="entry name" value="TONB_DEPENDENT_REC_3"/>
    <property type="match status" value="1"/>
</dbReference>
<dbReference type="GO" id="GO:0015344">
    <property type="term" value="F:siderophore uptake transmembrane transporter activity"/>
    <property type="evidence" value="ECO:0007669"/>
    <property type="project" value="TreeGrafter"/>
</dbReference>
<dbReference type="GO" id="GO:0015891">
    <property type="term" value="P:siderophore transport"/>
    <property type="evidence" value="ECO:0007669"/>
    <property type="project" value="InterPro"/>
</dbReference>
<keyword evidence="5 10" id="KW-0812">Transmembrane</keyword>